<gene>
    <name evidence="1" type="ORF">AB4566_06835</name>
</gene>
<sequence>MKIQLFITLLATSLITGCVVYPTERTYFKPVESQQLELTKSQSCGYHRAQYDGLKKGEMSVFPDDREQAPLRVLIVTKGYEVKKENTSLVLDGNPVALGSFGQLYHHSHIRGFEVTVDEKPRNIENLKVIIDGELYEFNQKTESDIYYASINC</sequence>
<comment type="caution">
    <text evidence="1">The sequence shown here is derived from an EMBL/GenBank/DDBJ whole genome shotgun (WGS) entry which is preliminary data.</text>
</comment>
<proteinExistence type="predicted"/>
<dbReference type="PROSITE" id="PS51257">
    <property type="entry name" value="PROKAR_LIPOPROTEIN"/>
    <property type="match status" value="1"/>
</dbReference>
<dbReference type="RefSeq" id="WP_372265494.1">
    <property type="nucleotide sequence ID" value="NZ_JBFRUW010000018.1"/>
</dbReference>
<evidence type="ECO:0000313" key="1">
    <source>
        <dbReference type="EMBL" id="MFA0567987.1"/>
    </source>
</evidence>
<accession>A0ABV4N9Z1</accession>
<reference evidence="1 2" key="1">
    <citation type="journal article" date="2024" name="ISME J.">
        <title>Tailless and filamentous prophages are predominant in marine Vibrio.</title>
        <authorList>
            <person name="Steensen K."/>
            <person name="Seneca J."/>
            <person name="Bartlau N."/>
            <person name="Yu X.A."/>
            <person name="Hussain F.A."/>
            <person name="Polz M.F."/>
        </authorList>
    </citation>
    <scope>NUCLEOTIDE SEQUENCE [LARGE SCALE GENOMIC DNA]</scope>
    <source>
        <strain evidence="1 2">10N.222.51.A1</strain>
    </source>
</reference>
<evidence type="ECO:0000313" key="2">
    <source>
        <dbReference type="Proteomes" id="UP001570417"/>
    </source>
</evidence>
<protein>
    <recommendedName>
        <fullName evidence="3">Lipoprotein</fullName>
    </recommendedName>
</protein>
<keyword evidence="2" id="KW-1185">Reference proteome</keyword>
<name>A0ABV4N9Z1_9VIBR</name>
<dbReference type="EMBL" id="JBFRUW010000018">
    <property type="protein sequence ID" value="MFA0567987.1"/>
    <property type="molecule type" value="Genomic_DNA"/>
</dbReference>
<organism evidence="1 2">
    <name type="scientific">Vibrio gallaecicus</name>
    <dbReference type="NCBI Taxonomy" id="552386"/>
    <lineage>
        <taxon>Bacteria</taxon>
        <taxon>Pseudomonadati</taxon>
        <taxon>Pseudomonadota</taxon>
        <taxon>Gammaproteobacteria</taxon>
        <taxon>Vibrionales</taxon>
        <taxon>Vibrionaceae</taxon>
        <taxon>Vibrio</taxon>
    </lineage>
</organism>
<evidence type="ECO:0008006" key="3">
    <source>
        <dbReference type="Google" id="ProtNLM"/>
    </source>
</evidence>
<dbReference type="Proteomes" id="UP001570417">
    <property type="component" value="Unassembled WGS sequence"/>
</dbReference>